<dbReference type="InterPro" id="IPR032639">
    <property type="entry name" value="Tex_YqgF"/>
</dbReference>
<keyword evidence="3" id="KW-1185">Reference proteome</keyword>
<name>A0A1I7A5J2_9FLAO</name>
<sequence length="702" mass="78838">MLKVDFIVDKLGLKSKQIEQTLLLFEEGATVPFIARYRKEMTQGLDEVQITEIRDESAKYDEIIARQSSILKRIKELGKLNEELQDKVASTFDMGSLEDIYLPYKQKRVTLAEKARKNGLEPLAKIVMSQNAANPEGIAQKYVKGEVDSVDAALTGAKQIIAEWMNENIGLRNTLRKMYASKGVLVSKVVKSKMEEAAKYKDYFTFEESLKRCASHRFMAITRGQNEGFLRVKLQIDKEDVQHLLRRFFVKGNNASSELVLDAAEDAFTRLLAPSIENEFLARKKEEADEGAIKVFTKNLRQLLLAPPLGEKRILAIDPGFRTGCKVVCLDENGKLLTNTTIYPHPPQNDQAKAKSKIAQLVQAYKIEAIAIGDGTAGRETEYMVKRILFDRDVQVFSVNEDGASIYSASPIARKEFPEFDVTVRGAVSIGRRLMDPLSELVKIDPKSLGVGQYQHDVNQTKLKVALDDVVVSCVNSVGIDLNTASPYLLQHVSGLGLGLAENIVAYRDEEGRFENRKDLLKVKRLGAKAYEQAAGFLRIRGGENPLDNTALHPEQYPLVEEIAKRKKVKVEDVLGDKEMLSQLNHEDFNFVGAYTFKDVIHELQKPGRDPRNKVKVLEFDQSIKSIADLSLGRKLRGIVTNVTNFGAFVNIGIKENGLIHKSQLADTFVEDPSDYIRLNEHVNVEVVSLDVERKRIGLKRI</sequence>
<dbReference type="FunFam" id="3.30.420.140:FF:000001">
    <property type="entry name" value="RNA-binding transcriptional accessory protein"/>
    <property type="match status" value="1"/>
</dbReference>
<evidence type="ECO:0000313" key="2">
    <source>
        <dbReference type="EMBL" id="SFT70157.1"/>
    </source>
</evidence>
<dbReference type="InterPro" id="IPR018974">
    <property type="entry name" value="Tex-like_N"/>
</dbReference>
<feature type="domain" description="S1 motif" evidence="1">
    <location>
        <begin position="633"/>
        <end position="702"/>
    </location>
</feature>
<dbReference type="Gene3D" id="1.10.3500.10">
    <property type="entry name" value="Tex N-terminal region-like"/>
    <property type="match status" value="1"/>
</dbReference>
<dbReference type="InterPro" id="IPR006641">
    <property type="entry name" value="YqgF/RNaseH-like_dom"/>
</dbReference>
<dbReference type="SUPFAM" id="SSF53098">
    <property type="entry name" value="Ribonuclease H-like"/>
    <property type="match status" value="1"/>
</dbReference>
<dbReference type="FunFam" id="1.10.150.310:FF:000001">
    <property type="entry name" value="RNA-binding transcriptional accessory protein"/>
    <property type="match status" value="1"/>
</dbReference>
<dbReference type="InterPro" id="IPR055179">
    <property type="entry name" value="Tex-like_central_region"/>
</dbReference>
<dbReference type="PANTHER" id="PTHR10724">
    <property type="entry name" value="30S RIBOSOMAL PROTEIN S1"/>
    <property type="match status" value="1"/>
</dbReference>
<dbReference type="InterPro" id="IPR003029">
    <property type="entry name" value="S1_domain"/>
</dbReference>
<dbReference type="SUPFAM" id="SSF158832">
    <property type="entry name" value="Tex N-terminal region-like"/>
    <property type="match status" value="1"/>
</dbReference>
<evidence type="ECO:0000313" key="3">
    <source>
        <dbReference type="Proteomes" id="UP000236454"/>
    </source>
</evidence>
<dbReference type="Pfam" id="PF16921">
    <property type="entry name" value="Tex_YqgF"/>
    <property type="match status" value="1"/>
</dbReference>
<accession>A0A1I7A5J2</accession>
<dbReference type="Gene3D" id="1.10.10.650">
    <property type="entry name" value="RuvA domain 2-like"/>
    <property type="match status" value="1"/>
</dbReference>
<dbReference type="Pfam" id="PF00575">
    <property type="entry name" value="S1"/>
    <property type="match status" value="1"/>
</dbReference>
<dbReference type="OrthoDB" id="9804714at2"/>
<dbReference type="AlphaFoldDB" id="A0A1I7A5J2"/>
<dbReference type="InterPro" id="IPR044146">
    <property type="entry name" value="S1_Tex"/>
</dbReference>
<dbReference type="Pfam" id="PF12836">
    <property type="entry name" value="HHH_3"/>
    <property type="match status" value="1"/>
</dbReference>
<dbReference type="InterPro" id="IPR023323">
    <property type="entry name" value="Tex-like_dom_sf"/>
</dbReference>
<dbReference type="FunFam" id="2.40.50.140:FF:000051">
    <property type="entry name" value="RNA-binding transcriptional accessory protein"/>
    <property type="match status" value="1"/>
</dbReference>
<dbReference type="SUPFAM" id="SSF47781">
    <property type="entry name" value="RuvA domain 2-like"/>
    <property type="match status" value="2"/>
</dbReference>
<dbReference type="InterPro" id="IPR012337">
    <property type="entry name" value="RNaseH-like_sf"/>
</dbReference>
<dbReference type="GO" id="GO:0006139">
    <property type="term" value="P:nucleobase-containing compound metabolic process"/>
    <property type="evidence" value="ECO:0007669"/>
    <property type="project" value="InterPro"/>
</dbReference>
<dbReference type="InterPro" id="IPR012340">
    <property type="entry name" value="NA-bd_OB-fold"/>
</dbReference>
<reference evidence="2 3" key="1">
    <citation type="submission" date="2016-10" db="EMBL/GenBank/DDBJ databases">
        <authorList>
            <person name="de Groot N.N."/>
        </authorList>
    </citation>
    <scope>NUCLEOTIDE SEQUENCE [LARGE SCALE GENOMIC DNA]</scope>
    <source>
        <strain evidence="2 3">CGMCC 1.7005</strain>
    </source>
</reference>
<organism evidence="2 3">
    <name type="scientific">Lishizhenia tianjinensis</name>
    <dbReference type="NCBI Taxonomy" id="477690"/>
    <lineage>
        <taxon>Bacteria</taxon>
        <taxon>Pseudomonadati</taxon>
        <taxon>Bacteroidota</taxon>
        <taxon>Flavobacteriia</taxon>
        <taxon>Flavobacteriales</taxon>
        <taxon>Crocinitomicaceae</taxon>
        <taxon>Lishizhenia</taxon>
    </lineage>
</organism>
<dbReference type="FunFam" id="1.10.10.650:FF:000001">
    <property type="entry name" value="S1 RNA-binding domain 1"/>
    <property type="match status" value="1"/>
</dbReference>
<gene>
    <name evidence="2" type="ORF">SAMN05216474_1908</name>
</gene>
<dbReference type="InterPro" id="IPR010994">
    <property type="entry name" value="RuvA_2-like"/>
</dbReference>
<dbReference type="Pfam" id="PF17674">
    <property type="entry name" value="HHH_9"/>
    <property type="match status" value="1"/>
</dbReference>
<evidence type="ECO:0000259" key="1">
    <source>
        <dbReference type="PROSITE" id="PS50126"/>
    </source>
</evidence>
<dbReference type="GO" id="GO:0003729">
    <property type="term" value="F:mRNA binding"/>
    <property type="evidence" value="ECO:0007669"/>
    <property type="project" value="TreeGrafter"/>
</dbReference>
<dbReference type="Gene3D" id="2.40.50.140">
    <property type="entry name" value="Nucleic acid-binding proteins"/>
    <property type="match status" value="1"/>
</dbReference>
<dbReference type="SMART" id="SM00316">
    <property type="entry name" value="S1"/>
    <property type="match status" value="1"/>
</dbReference>
<proteinExistence type="predicted"/>
<dbReference type="PROSITE" id="PS50126">
    <property type="entry name" value="S1"/>
    <property type="match status" value="1"/>
</dbReference>
<dbReference type="InterPro" id="IPR050437">
    <property type="entry name" value="Ribos_protein_bS1-like"/>
</dbReference>
<dbReference type="SUPFAM" id="SSF50249">
    <property type="entry name" value="Nucleic acid-binding proteins"/>
    <property type="match status" value="1"/>
</dbReference>
<dbReference type="PANTHER" id="PTHR10724:SF10">
    <property type="entry name" value="S1 RNA-BINDING DOMAIN-CONTAINING PROTEIN 1"/>
    <property type="match status" value="1"/>
</dbReference>
<dbReference type="GO" id="GO:0005737">
    <property type="term" value="C:cytoplasm"/>
    <property type="evidence" value="ECO:0007669"/>
    <property type="project" value="UniProtKB-ARBA"/>
</dbReference>
<dbReference type="SMART" id="SM00732">
    <property type="entry name" value="YqgFc"/>
    <property type="match status" value="1"/>
</dbReference>
<dbReference type="InterPro" id="IPR041692">
    <property type="entry name" value="HHH_9"/>
</dbReference>
<dbReference type="Pfam" id="PF22706">
    <property type="entry name" value="Tex_central_region"/>
    <property type="match status" value="1"/>
</dbReference>
<protein>
    <recommendedName>
        <fullName evidence="1">S1 motif domain-containing protein</fullName>
    </recommendedName>
</protein>
<dbReference type="STRING" id="477690.SAMN05216474_1908"/>
<dbReference type="RefSeq" id="WP_090248781.1">
    <property type="nucleotide sequence ID" value="NZ_FPAS01000002.1"/>
</dbReference>
<dbReference type="GO" id="GO:0003735">
    <property type="term" value="F:structural constituent of ribosome"/>
    <property type="evidence" value="ECO:0007669"/>
    <property type="project" value="TreeGrafter"/>
</dbReference>
<dbReference type="Gene3D" id="3.30.420.140">
    <property type="entry name" value="YqgF/RNase H-like domain"/>
    <property type="match status" value="1"/>
</dbReference>
<dbReference type="Pfam" id="PF09371">
    <property type="entry name" value="Tex_N"/>
    <property type="match status" value="1"/>
</dbReference>
<dbReference type="Gene3D" id="1.10.150.310">
    <property type="entry name" value="Tex RuvX-like domain-like"/>
    <property type="match status" value="1"/>
</dbReference>
<dbReference type="InterPro" id="IPR023319">
    <property type="entry name" value="Tex-like_HTH_dom_sf"/>
</dbReference>
<dbReference type="EMBL" id="FPAS01000002">
    <property type="protein sequence ID" value="SFT70157.1"/>
    <property type="molecule type" value="Genomic_DNA"/>
</dbReference>
<dbReference type="GO" id="GO:0006412">
    <property type="term" value="P:translation"/>
    <property type="evidence" value="ECO:0007669"/>
    <property type="project" value="TreeGrafter"/>
</dbReference>
<dbReference type="CDD" id="cd05685">
    <property type="entry name" value="S1_Tex"/>
    <property type="match status" value="1"/>
</dbReference>
<dbReference type="Proteomes" id="UP000236454">
    <property type="component" value="Unassembled WGS sequence"/>
</dbReference>
<dbReference type="InterPro" id="IPR037027">
    <property type="entry name" value="YqgF/RNaseH-like_dom_sf"/>
</dbReference>